<feature type="domain" description="Aminotransferase class I/classII large" evidence="12">
    <location>
        <begin position="213"/>
        <end position="566"/>
    </location>
</feature>
<dbReference type="EC" id="2.3.1.37" evidence="11"/>
<reference evidence="13 14" key="1">
    <citation type="submission" date="2019-09" db="EMBL/GenBank/DDBJ databases">
        <title>Draft genome of the ectomycorrhizal ascomycete Sphaerosporella brunnea.</title>
        <authorList>
            <consortium name="DOE Joint Genome Institute"/>
            <person name="Benucci G.M."/>
            <person name="Marozzi G."/>
            <person name="Antonielli L."/>
            <person name="Sanchez S."/>
            <person name="Marco P."/>
            <person name="Wang X."/>
            <person name="Falini L.B."/>
            <person name="Barry K."/>
            <person name="Haridas S."/>
            <person name="Lipzen A."/>
            <person name="Labutti K."/>
            <person name="Grigoriev I.V."/>
            <person name="Murat C."/>
            <person name="Martin F."/>
            <person name="Albertini E."/>
            <person name="Donnini D."/>
            <person name="Bonito G."/>
        </authorList>
    </citation>
    <scope>NUCLEOTIDE SEQUENCE [LARGE SCALE GENOMIC DNA]</scope>
    <source>
        <strain evidence="13 14">Sb_GMNB300</strain>
    </source>
</reference>
<dbReference type="GO" id="GO:0003870">
    <property type="term" value="F:5-aminolevulinate synthase activity"/>
    <property type="evidence" value="ECO:0007669"/>
    <property type="project" value="UniProtKB-EC"/>
</dbReference>
<dbReference type="GO" id="GO:0030170">
    <property type="term" value="F:pyridoxal phosphate binding"/>
    <property type="evidence" value="ECO:0007669"/>
    <property type="project" value="UniProtKB-UniRule"/>
</dbReference>
<dbReference type="OrthoDB" id="10263824at2759"/>
<dbReference type="NCBIfam" id="TIGR01821">
    <property type="entry name" value="5aminolev_synth"/>
    <property type="match status" value="1"/>
</dbReference>
<dbReference type="InterPro" id="IPR004839">
    <property type="entry name" value="Aminotransferase_I/II_large"/>
</dbReference>
<evidence type="ECO:0000313" key="14">
    <source>
        <dbReference type="Proteomes" id="UP000326924"/>
    </source>
</evidence>
<proteinExistence type="inferred from homology"/>
<dbReference type="InterPro" id="IPR001917">
    <property type="entry name" value="Aminotrans_II_pyridoxalP_BS"/>
</dbReference>
<dbReference type="Gene3D" id="3.40.640.10">
    <property type="entry name" value="Type I PLP-dependent aspartate aminotransferase-like (Major domain)"/>
    <property type="match status" value="1"/>
</dbReference>
<keyword evidence="14" id="KW-1185">Reference proteome</keyword>
<dbReference type="PANTHER" id="PTHR13693">
    <property type="entry name" value="CLASS II AMINOTRANSFERASE/8-AMINO-7-OXONONANOATE SYNTHASE"/>
    <property type="match status" value="1"/>
</dbReference>
<dbReference type="FunCoup" id="A0A5J5EQD5">
    <property type="interactions" value="473"/>
</dbReference>
<evidence type="ECO:0000256" key="5">
    <source>
        <dbReference type="ARBA" id="ARBA00022679"/>
    </source>
</evidence>
<comment type="pathway">
    <text evidence="3 11">Porphyrin-containing compound metabolism; protoporphyrin-IX biosynthesis; 5-aminolevulinate from glycine: step 1/1.</text>
</comment>
<keyword evidence="11" id="KW-0496">Mitochondrion</keyword>
<evidence type="ECO:0000256" key="7">
    <source>
        <dbReference type="ARBA" id="ARBA00023133"/>
    </source>
</evidence>
<comment type="cofactor">
    <cofactor evidence="1 10">
        <name>pyridoxal 5'-phosphate</name>
        <dbReference type="ChEBI" id="CHEBI:597326"/>
    </cofactor>
</comment>
<dbReference type="UniPathway" id="UPA00251">
    <property type="reaction ID" value="UER00375"/>
</dbReference>
<comment type="caution">
    <text evidence="13">The sequence shown here is derived from an EMBL/GenBank/DDBJ whole genome shotgun (WGS) entry which is preliminary data.</text>
</comment>
<dbReference type="InParanoid" id="A0A5J5EQD5"/>
<dbReference type="GO" id="GO:0005759">
    <property type="term" value="C:mitochondrial matrix"/>
    <property type="evidence" value="ECO:0007669"/>
    <property type="project" value="UniProtKB-SubCell"/>
</dbReference>
<evidence type="ECO:0000313" key="13">
    <source>
        <dbReference type="EMBL" id="KAA8900489.1"/>
    </source>
</evidence>
<dbReference type="Proteomes" id="UP000326924">
    <property type="component" value="Unassembled WGS sequence"/>
</dbReference>
<keyword evidence="6 10" id="KW-0663">Pyridoxal phosphate</keyword>
<comment type="subcellular location">
    <subcellularLocation>
        <location evidence="11">Mitochondrion matrix</location>
    </subcellularLocation>
</comment>
<gene>
    <name evidence="13" type="ORF">FN846DRAFT_781727</name>
</gene>
<dbReference type="InterPro" id="IPR050087">
    <property type="entry name" value="AON_synthase_class-II"/>
</dbReference>
<evidence type="ECO:0000256" key="4">
    <source>
        <dbReference type="ARBA" id="ARBA00008392"/>
    </source>
</evidence>
<dbReference type="PROSITE" id="PS00599">
    <property type="entry name" value="AA_TRANSFER_CLASS_2"/>
    <property type="match status" value="1"/>
</dbReference>
<dbReference type="InterPro" id="IPR015424">
    <property type="entry name" value="PyrdxlP-dep_Trfase"/>
</dbReference>
<keyword evidence="8 11" id="KW-0012">Acyltransferase</keyword>
<dbReference type="AlphaFoldDB" id="A0A5J5EQD5"/>
<keyword evidence="7 11" id="KW-0350">Heme biosynthesis</keyword>
<evidence type="ECO:0000256" key="10">
    <source>
        <dbReference type="RuleBase" id="RU003693"/>
    </source>
</evidence>
<dbReference type="CDD" id="cd06454">
    <property type="entry name" value="KBL_like"/>
    <property type="match status" value="1"/>
</dbReference>
<dbReference type="InterPro" id="IPR015421">
    <property type="entry name" value="PyrdxlP-dep_Trfase_major"/>
</dbReference>
<evidence type="ECO:0000256" key="8">
    <source>
        <dbReference type="ARBA" id="ARBA00023315"/>
    </source>
</evidence>
<organism evidence="13 14">
    <name type="scientific">Sphaerosporella brunnea</name>
    <dbReference type="NCBI Taxonomy" id="1250544"/>
    <lineage>
        <taxon>Eukaryota</taxon>
        <taxon>Fungi</taxon>
        <taxon>Dikarya</taxon>
        <taxon>Ascomycota</taxon>
        <taxon>Pezizomycotina</taxon>
        <taxon>Pezizomycetes</taxon>
        <taxon>Pezizales</taxon>
        <taxon>Pyronemataceae</taxon>
        <taxon>Sphaerosporella</taxon>
    </lineage>
</organism>
<dbReference type="EMBL" id="VXIS01000153">
    <property type="protein sequence ID" value="KAA8900489.1"/>
    <property type="molecule type" value="Genomic_DNA"/>
</dbReference>
<evidence type="ECO:0000256" key="1">
    <source>
        <dbReference type="ARBA" id="ARBA00001933"/>
    </source>
</evidence>
<dbReference type="InterPro" id="IPR015422">
    <property type="entry name" value="PyrdxlP-dep_Trfase_small"/>
</dbReference>
<comment type="function">
    <text evidence="2">Catalyzes the synthesis of 5-aminolevulinate (ALA) from succinyl-CoA and glycine, the first and rate-limiting step in heme biosynthesis.</text>
</comment>
<dbReference type="FunFam" id="3.40.640.10:FF:000006">
    <property type="entry name" value="5-aminolevulinate synthase, mitochondrial"/>
    <property type="match status" value="1"/>
</dbReference>
<dbReference type="Gene3D" id="3.90.1150.10">
    <property type="entry name" value="Aspartate Aminotransferase, domain 1"/>
    <property type="match status" value="1"/>
</dbReference>
<name>A0A5J5EQD5_9PEZI</name>
<evidence type="ECO:0000256" key="9">
    <source>
        <dbReference type="ARBA" id="ARBA00047654"/>
    </source>
</evidence>
<dbReference type="InterPro" id="IPR010961">
    <property type="entry name" value="4pyrrol_synth_NH2levulA_synth"/>
</dbReference>
<evidence type="ECO:0000256" key="11">
    <source>
        <dbReference type="RuleBase" id="RU910713"/>
    </source>
</evidence>
<dbReference type="SUPFAM" id="SSF53383">
    <property type="entry name" value="PLP-dependent transferases"/>
    <property type="match status" value="1"/>
</dbReference>
<sequence>MEPILRQSRSVCPFLKKTSPSTLRALSTSSSPSASGGGTMSNLQVVARRCPIMSKALAVQSGRASSVGSVFANPSVSLAIPRQKRHYVAPTNKKGFESSNSRNAETLDVEEVHRRAGIIDTSKGICPHGSAAKHAAQIADSLKPSKGAKTILKSASPVKATSDCTAKFDYEGFYNYQLEQKHKDRSYRYFNNINRLAGKFPQAHLEDPNDLVTSWCSNDYLGMGRNPQVLKVMHETLDMYGAGAGGTRNISGHNKHAIEIEASLAKLHAKPAALVFSSCFVANDATLATLGSKLPNCVILSDSLNHASMIQGIRHSGAKKMVFKHNDLEDLEAKLASLPLHIPKIIAFESVYSMCGSIGPIAEIQDLADKYGAITFLDEVHAVGMYGPHGAGVAEHLDWEAHAAGRPKGTIMDRIDIITGTLGKAYGCVGGYIAGSAKFVDAIRSLAPGFIFTTSLPPATMAGARAAIEYQYDYSGDRHLQQHHVRTVKKELEARDFPVIPNPSHIVPVLVGDAELARTASDMLLNKHDIYVQAINYPTVPVGQERLRITPTPGHTEQFQNQLYEALEDVWQTLNLKRTSDWALEGGLCGVGMNAKVDPIWTNEQLGLIKPAPKVATSANITIKTGHAVDEVFETVIDTPRGITA</sequence>
<comment type="similarity">
    <text evidence="4 10">Belongs to the class-II pyridoxal-phosphate-dependent aminotransferase family.</text>
</comment>
<evidence type="ECO:0000256" key="3">
    <source>
        <dbReference type="ARBA" id="ARBA00005029"/>
    </source>
</evidence>
<keyword evidence="5 11" id="KW-0808">Transferase</keyword>
<evidence type="ECO:0000259" key="12">
    <source>
        <dbReference type="Pfam" id="PF00155"/>
    </source>
</evidence>
<protein>
    <recommendedName>
        <fullName evidence="11">5-aminolevulinate synthase</fullName>
        <ecNumber evidence="11">2.3.1.37</ecNumber>
    </recommendedName>
    <alternativeName>
        <fullName evidence="11">5-aminolevulinic acid synthase</fullName>
    </alternativeName>
    <alternativeName>
        <fullName evidence="11">Delta-ALA synthase</fullName>
    </alternativeName>
    <alternativeName>
        <fullName evidence="11">Delta-aminolevulinate synthase</fullName>
    </alternativeName>
</protein>
<accession>A0A5J5EQD5</accession>
<dbReference type="Pfam" id="PF00155">
    <property type="entry name" value="Aminotran_1_2"/>
    <property type="match status" value="1"/>
</dbReference>
<comment type="catalytic activity">
    <reaction evidence="9 11">
        <text>succinyl-CoA + glycine + H(+) = 5-aminolevulinate + CO2 + CoA</text>
        <dbReference type="Rhea" id="RHEA:12921"/>
        <dbReference type="ChEBI" id="CHEBI:15378"/>
        <dbReference type="ChEBI" id="CHEBI:16526"/>
        <dbReference type="ChEBI" id="CHEBI:57287"/>
        <dbReference type="ChEBI" id="CHEBI:57292"/>
        <dbReference type="ChEBI" id="CHEBI:57305"/>
        <dbReference type="ChEBI" id="CHEBI:356416"/>
        <dbReference type="EC" id="2.3.1.37"/>
    </reaction>
</comment>
<evidence type="ECO:0000256" key="6">
    <source>
        <dbReference type="ARBA" id="ARBA00022898"/>
    </source>
</evidence>
<dbReference type="GO" id="GO:0006782">
    <property type="term" value="P:protoporphyrinogen IX biosynthetic process"/>
    <property type="evidence" value="ECO:0007669"/>
    <property type="project" value="UniProtKB-UniRule"/>
</dbReference>
<evidence type="ECO:0000256" key="2">
    <source>
        <dbReference type="ARBA" id="ARBA00003076"/>
    </source>
</evidence>
<dbReference type="PANTHER" id="PTHR13693:SF102">
    <property type="entry name" value="2-AMINO-3-KETOBUTYRATE COENZYME A LIGASE, MITOCHONDRIAL"/>
    <property type="match status" value="1"/>
</dbReference>